<dbReference type="PROSITE" id="PS51198">
    <property type="entry name" value="UVRD_HELICASE_ATP_BIND"/>
    <property type="match status" value="1"/>
</dbReference>
<dbReference type="PROSITE" id="PS51217">
    <property type="entry name" value="UVRD_HELICASE_CTER"/>
    <property type="match status" value="1"/>
</dbReference>
<evidence type="ECO:0000256" key="7">
    <source>
        <dbReference type="ARBA" id="ARBA00023235"/>
    </source>
</evidence>
<dbReference type="GO" id="GO:0005524">
    <property type="term" value="F:ATP binding"/>
    <property type="evidence" value="ECO:0007669"/>
    <property type="project" value="UniProtKB-KW"/>
</dbReference>
<feature type="non-terminal residue" evidence="13">
    <location>
        <position position="346"/>
    </location>
</feature>
<evidence type="ECO:0000313" key="13">
    <source>
        <dbReference type="EMBL" id="SVC10815.1"/>
    </source>
</evidence>
<feature type="domain" description="UvrD-like helicase ATP-binding" evidence="11">
    <location>
        <begin position="1"/>
        <end position="186"/>
    </location>
</feature>
<dbReference type="EC" id="5.6.2.4" evidence="9"/>
<dbReference type="GO" id="GO:0000725">
    <property type="term" value="P:recombinational repair"/>
    <property type="evidence" value="ECO:0007669"/>
    <property type="project" value="TreeGrafter"/>
</dbReference>
<dbReference type="EMBL" id="UINC01074012">
    <property type="protein sequence ID" value="SVC10815.1"/>
    <property type="molecule type" value="Genomic_DNA"/>
</dbReference>
<evidence type="ECO:0000256" key="5">
    <source>
        <dbReference type="ARBA" id="ARBA00022840"/>
    </source>
</evidence>
<dbReference type="Gene3D" id="1.10.10.160">
    <property type="match status" value="1"/>
</dbReference>
<dbReference type="InterPro" id="IPR014016">
    <property type="entry name" value="UvrD-like_ATP-bd"/>
</dbReference>
<comment type="catalytic activity">
    <reaction evidence="8">
        <text>Couples ATP hydrolysis with the unwinding of duplex DNA by translocating in the 3'-5' direction.</text>
        <dbReference type="EC" id="5.6.2.4"/>
    </reaction>
</comment>
<evidence type="ECO:0000256" key="3">
    <source>
        <dbReference type="ARBA" id="ARBA00022801"/>
    </source>
</evidence>
<dbReference type="GO" id="GO:0043138">
    <property type="term" value="F:3'-5' DNA helicase activity"/>
    <property type="evidence" value="ECO:0007669"/>
    <property type="project" value="UniProtKB-EC"/>
</dbReference>
<dbReference type="InterPro" id="IPR000212">
    <property type="entry name" value="DNA_helicase_UvrD/REP"/>
</dbReference>
<dbReference type="InterPro" id="IPR013986">
    <property type="entry name" value="DExx_box_DNA_helicase_dom_sf"/>
</dbReference>
<dbReference type="CDD" id="cd17932">
    <property type="entry name" value="DEXQc_UvrD"/>
    <property type="match status" value="1"/>
</dbReference>
<evidence type="ECO:0000259" key="12">
    <source>
        <dbReference type="PROSITE" id="PS51217"/>
    </source>
</evidence>
<keyword evidence="2" id="KW-0547">Nucleotide-binding</keyword>
<evidence type="ECO:0000256" key="8">
    <source>
        <dbReference type="ARBA" id="ARBA00034617"/>
    </source>
</evidence>
<evidence type="ECO:0000256" key="6">
    <source>
        <dbReference type="ARBA" id="ARBA00023125"/>
    </source>
</evidence>
<dbReference type="InterPro" id="IPR014017">
    <property type="entry name" value="DNA_helicase_UvrD-like_C"/>
</dbReference>
<proteinExistence type="inferred from homology"/>
<gene>
    <name evidence="13" type="ORF">METZ01_LOCUS263669</name>
</gene>
<reference evidence="13" key="1">
    <citation type="submission" date="2018-05" db="EMBL/GenBank/DDBJ databases">
        <authorList>
            <person name="Lanie J.A."/>
            <person name="Ng W.-L."/>
            <person name="Kazmierczak K.M."/>
            <person name="Andrzejewski T.M."/>
            <person name="Davidsen T.M."/>
            <person name="Wayne K.J."/>
            <person name="Tettelin H."/>
            <person name="Glass J.I."/>
            <person name="Rusch D."/>
            <person name="Podicherti R."/>
            <person name="Tsui H.-C.T."/>
            <person name="Winkler M.E."/>
        </authorList>
    </citation>
    <scope>NUCLEOTIDE SEQUENCE</scope>
</reference>
<dbReference type="AlphaFoldDB" id="A0A382JGM7"/>
<protein>
    <recommendedName>
        <fullName evidence="9">DNA 3'-5' helicase</fullName>
        <ecNumber evidence="9">5.6.2.4</ecNumber>
    </recommendedName>
</protein>
<feature type="non-terminal residue" evidence="13">
    <location>
        <position position="1"/>
    </location>
</feature>
<dbReference type="Pfam" id="PF00580">
    <property type="entry name" value="UvrD-helicase"/>
    <property type="match status" value="1"/>
</dbReference>
<feature type="domain" description="UvrD-like helicase C-terminal" evidence="12">
    <location>
        <begin position="180"/>
        <end position="346"/>
    </location>
</feature>
<evidence type="ECO:0000256" key="9">
    <source>
        <dbReference type="ARBA" id="ARBA00034808"/>
    </source>
</evidence>
<keyword evidence="3" id="KW-0378">Hydrolase</keyword>
<keyword evidence="5" id="KW-0067">ATP-binding</keyword>
<dbReference type="GO" id="GO:0003677">
    <property type="term" value="F:DNA binding"/>
    <property type="evidence" value="ECO:0007669"/>
    <property type="project" value="UniProtKB-KW"/>
</dbReference>
<dbReference type="GO" id="GO:0005634">
    <property type="term" value="C:nucleus"/>
    <property type="evidence" value="ECO:0007669"/>
    <property type="project" value="TreeGrafter"/>
</dbReference>
<evidence type="ECO:0000256" key="2">
    <source>
        <dbReference type="ARBA" id="ARBA00022741"/>
    </source>
</evidence>
<sequence length="346" mass="37625">HQIASEALRELDSEQAAPLLVDNLEARGLISDVLAETGSGRTGQARAVQDQISQWKAEGIRAGDLPPDEELAVVYGAYEERLIAWGAYDFDDLLLRWADRLRGDAALSGQHERCRWLLVDEFQDVNAVKYRLVRALAGEGDGLFVIGDPDQAIYGFRGADAGFFHRLRTDFPAAVDVTLETNYRSVTGIARAATELLGKGPLSPLPAGRAAIELIDTPSETAEAVAVVHRARDLVGGTDMLNSTSTGPEAGEYGFGDMAILVRTGQQAVEIERCLLEEGLPYRLLGHTSFLGERGPREALAFFRYALEPTRPLRLLEALRGSSPFHPGDAAVRDLSRALVSTQVMD</sequence>
<keyword evidence="7" id="KW-0413">Isomerase</keyword>
<dbReference type="InterPro" id="IPR027417">
    <property type="entry name" value="P-loop_NTPase"/>
</dbReference>
<organism evidence="13">
    <name type="scientific">marine metagenome</name>
    <dbReference type="NCBI Taxonomy" id="408172"/>
    <lineage>
        <taxon>unclassified sequences</taxon>
        <taxon>metagenomes</taxon>
        <taxon>ecological metagenomes</taxon>
    </lineage>
</organism>
<comment type="catalytic activity">
    <reaction evidence="10">
        <text>ATP + H2O = ADP + phosphate + H(+)</text>
        <dbReference type="Rhea" id="RHEA:13065"/>
        <dbReference type="ChEBI" id="CHEBI:15377"/>
        <dbReference type="ChEBI" id="CHEBI:15378"/>
        <dbReference type="ChEBI" id="CHEBI:30616"/>
        <dbReference type="ChEBI" id="CHEBI:43474"/>
        <dbReference type="ChEBI" id="CHEBI:456216"/>
        <dbReference type="EC" id="5.6.2.4"/>
    </reaction>
</comment>
<accession>A0A382JGM7</accession>
<keyword evidence="4" id="KW-0347">Helicase</keyword>
<evidence type="ECO:0000256" key="4">
    <source>
        <dbReference type="ARBA" id="ARBA00022806"/>
    </source>
</evidence>
<dbReference type="Gene3D" id="1.10.486.10">
    <property type="entry name" value="PCRA, domain 4"/>
    <property type="match status" value="1"/>
</dbReference>
<dbReference type="Pfam" id="PF13361">
    <property type="entry name" value="UvrD_C"/>
    <property type="match status" value="1"/>
</dbReference>
<dbReference type="PANTHER" id="PTHR11070">
    <property type="entry name" value="UVRD / RECB / PCRA DNA HELICASE FAMILY MEMBER"/>
    <property type="match status" value="1"/>
</dbReference>
<evidence type="ECO:0000256" key="1">
    <source>
        <dbReference type="ARBA" id="ARBA00009922"/>
    </source>
</evidence>
<keyword evidence="6" id="KW-0238">DNA-binding</keyword>
<dbReference type="SUPFAM" id="SSF52540">
    <property type="entry name" value="P-loop containing nucleoside triphosphate hydrolases"/>
    <property type="match status" value="1"/>
</dbReference>
<dbReference type="PANTHER" id="PTHR11070:SF2">
    <property type="entry name" value="ATP-DEPENDENT DNA HELICASE SRS2"/>
    <property type="match status" value="1"/>
</dbReference>
<evidence type="ECO:0000259" key="11">
    <source>
        <dbReference type="PROSITE" id="PS51198"/>
    </source>
</evidence>
<dbReference type="GO" id="GO:0016787">
    <property type="term" value="F:hydrolase activity"/>
    <property type="evidence" value="ECO:0007669"/>
    <property type="project" value="UniProtKB-KW"/>
</dbReference>
<evidence type="ECO:0000256" key="10">
    <source>
        <dbReference type="ARBA" id="ARBA00048988"/>
    </source>
</evidence>
<dbReference type="Gene3D" id="3.40.50.300">
    <property type="entry name" value="P-loop containing nucleotide triphosphate hydrolases"/>
    <property type="match status" value="2"/>
</dbReference>
<name>A0A382JGM7_9ZZZZ</name>
<comment type="similarity">
    <text evidence="1">Belongs to the helicase family. UvrD subfamily.</text>
</comment>